<dbReference type="Proteomes" id="UP001172102">
    <property type="component" value="Unassembled WGS sequence"/>
</dbReference>
<proteinExistence type="predicted"/>
<comment type="caution">
    <text evidence="1">The sequence shown here is derived from an EMBL/GenBank/DDBJ whole genome shotgun (WGS) entry which is preliminary data.</text>
</comment>
<organism evidence="1 2">
    <name type="scientific">Lasiosphaeris hirsuta</name>
    <dbReference type="NCBI Taxonomy" id="260670"/>
    <lineage>
        <taxon>Eukaryota</taxon>
        <taxon>Fungi</taxon>
        <taxon>Dikarya</taxon>
        <taxon>Ascomycota</taxon>
        <taxon>Pezizomycotina</taxon>
        <taxon>Sordariomycetes</taxon>
        <taxon>Sordariomycetidae</taxon>
        <taxon>Sordariales</taxon>
        <taxon>Lasiosphaeriaceae</taxon>
        <taxon>Lasiosphaeris</taxon>
    </lineage>
</organism>
<evidence type="ECO:0000313" key="1">
    <source>
        <dbReference type="EMBL" id="KAK0705712.1"/>
    </source>
</evidence>
<protein>
    <submittedName>
        <fullName evidence="1">Uncharacterized protein</fullName>
    </submittedName>
</protein>
<sequence length="216" mass="24376">MISCRFDLAFIQGQQNLVRHETRRVSIFISPPHTFFFPCTMETSDISQPASDQTYTVTFAMVPPHPPHDTNISYDNTPWGVGIVLEVVNMAMIQKGLSWTTQNLVLLNGQQASYKSLAPGNEYDLPWEQDVVRVWLLREFPGRPVAESRWHGGVMLFAHSAQTLDGFRLGKLNRQLICHASVYDHTGDSVFVFDPEEPGKSKNGLFSSDSEACDLW</sequence>
<keyword evidence="2" id="KW-1185">Reference proteome</keyword>
<reference evidence="1" key="1">
    <citation type="submission" date="2023-06" db="EMBL/GenBank/DDBJ databases">
        <title>Genome-scale phylogeny and comparative genomics of the fungal order Sordariales.</title>
        <authorList>
            <consortium name="Lawrence Berkeley National Laboratory"/>
            <person name="Hensen N."/>
            <person name="Bonometti L."/>
            <person name="Westerberg I."/>
            <person name="Brannstrom I.O."/>
            <person name="Guillou S."/>
            <person name="Cros-Aarteil S."/>
            <person name="Calhoun S."/>
            <person name="Haridas S."/>
            <person name="Kuo A."/>
            <person name="Mondo S."/>
            <person name="Pangilinan J."/>
            <person name="Riley R."/>
            <person name="Labutti K."/>
            <person name="Andreopoulos B."/>
            <person name="Lipzen A."/>
            <person name="Chen C."/>
            <person name="Yanf M."/>
            <person name="Daum C."/>
            <person name="Ng V."/>
            <person name="Clum A."/>
            <person name="Steindorff A."/>
            <person name="Ohm R."/>
            <person name="Martin F."/>
            <person name="Silar P."/>
            <person name="Natvig D."/>
            <person name="Lalanne C."/>
            <person name="Gautier V."/>
            <person name="Ament-Velasquez S.L."/>
            <person name="Kruys A."/>
            <person name="Hutchinson M.I."/>
            <person name="Powell A.J."/>
            <person name="Barry K."/>
            <person name="Miller A.N."/>
            <person name="Grigoriev I.V."/>
            <person name="Debuchy R."/>
            <person name="Gladieux P."/>
            <person name="Thoren M.H."/>
            <person name="Johannesson H."/>
        </authorList>
    </citation>
    <scope>NUCLEOTIDE SEQUENCE</scope>
    <source>
        <strain evidence="1">SMH4607-1</strain>
    </source>
</reference>
<dbReference type="EMBL" id="JAUKUA010000007">
    <property type="protein sequence ID" value="KAK0705712.1"/>
    <property type="molecule type" value="Genomic_DNA"/>
</dbReference>
<dbReference type="AlphaFoldDB" id="A0AA40DLY9"/>
<evidence type="ECO:0000313" key="2">
    <source>
        <dbReference type="Proteomes" id="UP001172102"/>
    </source>
</evidence>
<accession>A0AA40DLY9</accession>
<name>A0AA40DLY9_9PEZI</name>
<gene>
    <name evidence="1" type="ORF">B0H67DRAFT_687826</name>
</gene>